<dbReference type="Proteomes" id="UP001172673">
    <property type="component" value="Unassembled WGS sequence"/>
</dbReference>
<name>A0AA39CD59_9EURO</name>
<accession>A0AA39CD59</accession>
<reference evidence="1" key="1">
    <citation type="submission" date="2022-10" db="EMBL/GenBank/DDBJ databases">
        <title>Culturing micro-colonial fungi from biological soil crusts in the Mojave desert and describing Neophaeococcomyces mojavensis, and introducing the new genera and species Taxawa tesnikishii.</title>
        <authorList>
            <person name="Kurbessoian T."/>
            <person name="Stajich J.E."/>
        </authorList>
    </citation>
    <scope>NUCLEOTIDE SEQUENCE</scope>
    <source>
        <strain evidence="1">TK_41</strain>
    </source>
</reference>
<dbReference type="AlphaFoldDB" id="A0AA39CD59"/>
<organism evidence="1 2">
    <name type="scientific">Cladophialophora chaetospira</name>
    <dbReference type="NCBI Taxonomy" id="386627"/>
    <lineage>
        <taxon>Eukaryota</taxon>
        <taxon>Fungi</taxon>
        <taxon>Dikarya</taxon>
        <taxon>Ascomycota</taxon>
        <taxon>Pezizomycotina</taxon>
        <taxon>Eurotiomycetes</taxon>
        <taxon>Chaetothyriomycetidae</taxon>
        <taxon>Chaetothyriales</taxon>
        <taxon>Herpotrichiellaceae</taxon>
        <taxon>Cladophialophora</taxon>
    </lineage>
</organism>
<protein>
    <submittedName>
        <fullName evidence="1">Uncharacterized protein</fullName>
    </submittedName>
</protein>
<gene>
    <name evidence="1" type="ORF">H2200_011472</name>
</gene>
<evidence type="ECO:0000313" key="1">
    <source>
        <dbReference type="EMBL" id="KAJ9603950.1"/>
    </source>
</evidence>
<keyword evidence="2" id="KW-1185">Reference proteome</keyword>
<comment type="caution">
    <text evidence="1">The sequence shown here is derived from an EMBL/GenBank/DDBJ whole genome shotgun (WGS) entry which is preliminary data.</text>
</comment>
<dbReference type="EMBL" id="JAPDRK010000020">
    <property type="protein sequence ID" value="KAJ9603950.1"/>
    <property type="molecule type" value="Genomic_DNA"/>
</dbReference>
<sequence length="105" mass="12672">MSWDIRESLNITFQQLMIHRYHHHRRRVHVQLYWFREFSGSFSNEHMNYPGLVDYEEVEEVLKQREGLSKNWPQIGVLDVCSGIVKSFLLMKMEKKIAFTSTLRI</sequence>
<proteinExistence type="predicted"/>
<evidence type="ECO:0000313" key="2">
    <source>
        <dbReference type="Proteomes" id="UP001172673"/>
    </source>
</evidence>